<feature type="transmembrane region" description="Helical" evidence="1">
    <location>
        <begin position="31"/>
        <end position="53"/>
    </location>
</feature>
<keyword evidence="1" id="KW-1133">Transmembrane helix</keyword>
<gene>
    <name evidence="2" type="ORF">Cs308_0178</name>
</gene>
<proteinExistence type="predicted"/>
<sequence>MLATAMVIFLFAFILVGISLLPQVLLPFSGVYFVIGSFLIFASLGILIINLTCDSRYYCLGLFN</sequence>
<dbReference type="KEGG" id="csaz:Cs308_0178"/>
<feature type="transmembrane region" description="Helical" evidence="1">
    <location>
        <begin position="7"/>
        <end position="25"/>
    </location>
</feature>
<dbReference type="PATRIC" id="fig|1806891.3.peg.172"/>
<dbReference type="STRING" id="1806891.Cs308_0178"/>
<name>A0A1A9HTN1_9CHLA</name>
<dbReference type="AlphaFoldDB" id="A0A1A9HTN1"/>
<organism evidence="2 3">
    <name type="scientific">Candidatus Chlamydia sanziniae</name>
    <dbReference type="NCBI Taxonomy" id="1806891"/>
    <lineage>
        <taxon>Bacteria</taxon>
        <taxon>Pseudomonadati</taxon>
        <taxon>Chlamydiota</taxon>
        <taxon>Chlamydiia</taxon>
        <taxon>Chlamydiales</taxon>
        <taxon>Chlamydiaceae</taxon>
        <taxon>Chlamydia/Chlamydophila group</taxon>
        <taxon>Chlamydia</taxon>
    </lineage>
</organism>
<dbReference type="EMBL" id="CP014639">
    <property type="protein sequence ID" value="ANH78349.1"/>
    <property type="molecule type" value="Genomic_DNA"/>
</dbReference>
<keyword evidence="3" id="KW-1185">Reference proteome</keyword>
<keyword evidence="1" id="KW-0472">Membrane</keyword>
<evidence type="ECO:0000256" key="1">
    <source>
        <dbReference type="SAM" id="Phobius"/>
    </source>
</evidence>
<evidence type="ECO:0000313" key="3">
    <source>
        <dbReference type="Proteomes" id="UP000078162"/>
    </source>
</evidence>
<reference evidence="2 3" key="1">
    <citation type="submission" date="2016-03" db="EMBL/GenBank/DDBJ databases">
        <title>Culture-independent genomics supports pathogen discovery for uncultivable bacteria within the genus Chlamydia.</title>
        <authorList>
            <person name="Taylor-Brown A."/>
            <person name="Bachmann N.L."/>
            <person name="Borel N."/>
            <person name="Polkinghorne A."/>
        </authorList>
    </citation>
    <scope>NUCLEOTIDE SEQUENCE [LARGE SCALE GENOMIC DNA]</scope>
    <source>
        <strain evidence="2 3">2742-308</strain>
    </source>
</reference>
<evidence type="ECO:0000313" key="2">
    <source>
        <dbReference type="EMBL" id="ANH78349.1"/>
    </source>
</evidence>
<dbReference type="Proteomes" id="UP000078162">
    <property type="component" value="Chromosome"/>
</dbReference>
<keyword evidence="1" id="KW-0812">Transmembrane</keyword>
<accession>A0A1A9HTN1</accession>
<protein>
    <submittedName>
        <fullName evidence="2">Uncharacterized protein</fullName>
    </submittedName>
</protein>